<name>A0A1G7KMD7_9SPHI</name>
<dbReference type="EMBL" id="FNAI01000017">
    <property type="protein sequence ID" value="SDF38418.1"/>
    <property type="molecule type" value="Genomic_DNA"/>
</dbReference>
<dbReference type="RefSeq" id="WP_091154943.1">
    <property type="nucleotide sequence ID" value="NZ_FNAI01000017.1"/>
</dbReference>
<dbReference type="Gene3D" id="3.40.50.1110">
    <property type="entry name" value="SGNH hydrolase"/>
    <property type="match status" value="1"/>
</dbReference>
<sequence length="220" mass="25112">MKKLILLAGLIVLAGFTPKKPFKVVFFGDSITEYGAQPGGFITLLRDRLKTEQKDKDYEVAGAGIGGNKIYDLYLRYEDDVLTKNPDEVVIWVGVNDVWHKRLFGTGTDWDKFGRFYSALIKKMQAKNIKVVLCTPASVGEKTDFSNELDGDLNKYSQIIRDLAKQYNCDLVDFRYTFHEYNLKNNPENKDHDILTKDGVHLNDVGNKLVADIFYKTLIK</sequence>
<dbReference type="PANTHER" id="PTHR30383:SF5">
    <property type="entry name" value="SGNH HYDROLASE-TYPE ESTERASE DOMAIN-CONTAINING PROTEIN"/>
    <property type="match status" value="1"/>
</dbReference>
<dbReference type="InterPro" id="IPR036514">
    <property type="entry name" value="SGNH_hydro_sf"/>
</dbReference>
<evidence type="ECO:0000259" key="1">
    <source>
        <dbReference type="Pfam" id="PF13472"/>
    </source>
</evidence>
<dbReference type="AlphaFoldDB" id="A0A1G7KMD7"/>
<dbReference type="PANTHER" id="PTHR30383">
    <property type="entry name" value="THIOESTERASE 1/PROTEASE 1/LYSOPHOSPHOLIPASE L1"/>
    <property type="match status" value="1"/>
</dbReference>
<keyword evidence="3" id="KW-1185">Reference proteome</keyword>
<dbReference type="SUPFAM" id="SSF52266">
    <property type="entry name" value="SGNH hydrolase"/>
    <property type="match status" value="1"/>
</dbReference>
<gene>
    <name evidence="2" type="ORF">SAMN05216464_11712</name>
</gene>
<dbReference type="InterPro" id="IPR013830">
    <property type="entry name" value="SGNH_hydro"/>
</dbReference>
<reference evidence="2 3" key="1">
    <citation type="submission" date="2016-10" db="EMBL/GenBank/DDBJ databases">
        <authorList>
            <person name="de Groot N.N."/>
        </authorList>
    </citation>
    <scope>NUCLEOTIDE SEQUENCE [LARGE SCALE GENOMIC DNA]</scope>
    <source>
        <strain evidence="2 3">47C3B</strain>
    </source>
</reference>
<dbReference type="GO" id="GO:0004622">
    <property type="term" value="F:phosphatidylcholine lysophospholipase activity"/>
    <property type="evidence" value="ECO:0007669"/>
    <property type="project" value="TreeGrafter"/>
</dbReference>
<organism evidence="2 3">
    <name type="scientific">Mucilaginibacter pineti</name>
    <dbReference type="NCBI Taxonomy" id="1391627"/>
    <lineage>
        <taxon>Bacteria</taxon>
        <taxon>Pseudomonadati</taxon>
        <taxon>Bacteroidota</taxon>
        <taxon>Sphingobacteriia</taxon>
        <taxon>Sphingobacteriales</taxon>
        <taxon>Sphingobacteriaceae</taxon>
        <taxon>Mucilaginibacter</taxon>
    </lineage>
</organism>
<dbReference type="OrthoDB" id="9794725at2"/>
<evidence type="ECO:0000313" key="3">
    <source>
        <dbReference type="Proteomes" id="UP000199072"/>
    </source>
</evidence>
<proteinExistence type="predicted"/>
<accession>A0A1G7KMD7</accession>
<protein>
    <submittedName>
        <fullName evidence="2">Lysophospholipase L1</fullName>
    </submittedName>
</protein>
<feature type="domain" description="SGNH hydrolase-type esterase" evidence="1">
    <location>
        <begin position="26"/>
        <end position="209"/>
    </location>
</feature>
<dbReference type="InterPro" id="IPR051532">
    <property type="entry name" value="Ester_Hydrolysis_Enzymes"/>
</dbReference>
<dbReference type="STRING" id="1391627.SAMN05216464_11712"/>
<evidence type="ECO:0000313" key="2">
    <source>
        <dbReference type="EMBL" id="SDF38418.1"/>
    </source>
</evidence>
<dbReference type="Proteomes" id="UP000199072">
    <property type="component" value="Unassembled WGS sequence"/>
</dbReference>
<dbReference type="Pfam" id="PF13472">
    <property type="entry name" value="Lipase_GDSL_2"/>
    <property type="match status" value="1"/>
</dbReference>